<name>A0ABP7E041_9MICC</name>
<feature type="compositionally biased region" description="Polar residues" evidence="1">
    <location>
        <begin position="1"/>
        <end position="11"/>
    </location>
</feature>
<accession>A0ABP7E041</accession>
<organism evidence="2 3">
    <name type="scientific">Zhihengliuella alba</name>
    <dbReference type="NCBI Taxonomy" id="547018"/>
    <lineage>
        <taxon>Bacteria</taxon>
        <taxon>Bacillati</taxon>
        <taxon>Actinomycetota</taxon>
        <taxon>Actinomycetes</taxon>
        <taxon>Micrococcales</taxon>
        <taxon>Micrococcaceae</taxon>
        <taxon>Zhihengliuella</taxon>
    </lineage>
</organism>
<evidence type="ECO:0000313" key="2">
    <source>
        <dbReference type="EMBL" id="GAA3712482.1"/>
    </source>
</evidence>
<gene>
    <name evidence="2" type="ORF">GCM10022377_27650</name>
</gene>
<protein>
    <recommendedName>
        <fullName evidence="4">PQQ-binding-like beta-propeller repeat protein</fullName>
    </recommendedName>
</protein>
<sequence>MAAARTITSRPTAPDRRSAPSSRTVPPGEPAGPGRPRAVHPASGPRRPAARARGAVAAVLGAVGVLALAGCGPSDQELAEAAEQRRLETPAELVWESNDRVLSEPVRVDGVVLAYVADRGRMQLLAREAATGEELWREPALFGSRDGGRVPAVATVERDGETYAAYYAPVEEGPGELRVVAAASGERAGVARAQPAYASMPKDCGETFCARASWWYAASPDRGSWSPDTHVAFDWELGRWQNHDPAEREIPLVDRDAWTLGDRLSVSPGTDDEEAELGYGRDGDIAWTRTYSEVFGDGYELEAGWGWYDSEGSPLVGTAFGHFETSEDGTTTVFDLPAVEKTVRLDRETGEMLWSVPGTSRCEESRLDEDLQVLVVCGYAEGTLTRTDTDEGPDLAEDGVVAYVAGIDLETGDELWRVETGTSVLDATDGRPLIAAGAEHVQLVDAAGEALAVSMESEKRSPLAEAYEETVICTAPRESLEVRRFSASRGSGTWSRGDDLVAPPRADAAFACNR</sequence>
<dbReference type="InterPro" id="IPR015943">
    <property type="entry name" value="WD40/YVTN_repeat-like_dom_sf"/>
</dbReference>
<evidence type="ECO:0008006" key="4">
    <source>
        <dbReference type="Google" id="ProtNLM"/>
    </source>
</evidence>
<proteinExistence type="predicted"/>
<keyword evidence="3" id="KW-1185">Reference proteome</keyword>
<evidence type="ECO:0000313" key="3">
    <source>
        <dbReference type="Proteomes" id="UP001501536"/>
    </source>
</evidence>
<feature type="region of interest" description="Disordered" evidence="1">
    <location>
        <begin position="1"/>
        <end position="50"/>
    </location>
</feature>
<dbReference type="InterPro" id="IPR011047">
    <property type="entry name" value="Quinoprotein_ADH-like_sf"/>
</dbReference>
<dbReference type="Proteomes" id="UP001501536">
    <property type="component" value="Unassembled WGS sequence"/>
</dbReference>
<dbReference type="EMBL" id="BAABCJ010000007">
    <property type="protein sequence ID" value="GAA3712482.1"/>
    <property type="molecule type" value="Genomic_DNA"/>
</dbReference>
<reference evidence="3" key="1">
    <citation type="journal article" date="2019" name="Int. J. Syst. Evol. Microbiol.">
        <title>The Global Catalogue of Microorganisms (GCM) 10K type strain sequencing project: providing services to taxonomists for standard genome sequencing and annotation.</title>
        <authorList>
            <consortium name="The Broad Institute Genomics Platform"/>
            <consortium name="The Broad Institute Genome Sequencing Center for Infectious Disease"/>
            <person name="Wu L."/>
            <person name="Ma J."/>
        </authorList>
    </citation>
    <scope>NUCLEOTIDE SEQUENCE [LARGE SCALE GENOMIC DNA]</scope>
    <source>
        <strain evidence="3">JCM 16961</strain>
    </source>
</reference>
<dbReference type="Gene3D" id="2.130.10.10">
    <property type="entry name" value="YVTN repeat-like/Quinoprotein amine dehydrogenase"/>
    <property type="match status" value="1"/>
</dbReference>
<dbReference type="SUPFAM" id="SSF50998">
    <property type="entry name" value="Quinoprotein alcohol dehydrogenase-like"/>
    <property type="match status" value="1"/>
</dbReference>
<evidence type="ECO:0000256" key="1">
    <source>
        <dbReference type="SAM" id="MobiDB-lite"/>
    </source>
</evidence>
<comment type="caution">
    <text evidence="2">The sequence shown here is derived from an EMBL/GenBank/DDBJ whole genome shotgun (WGS) entry which is preliminary data.</text>
</comment>
<feature type="compositionally biased region" description="Low complexity" evidence="1">
    <location>
        <begin position="32"/>
        <end position="50"/>
    </location>
</feature>